<dbReference type="PANTHER" id="PTHR21677:SF1">
    <property type="entry name" value="PROTEIN CRAMPED-LIKE"/>
    <property type="match status" value="1"/>
</dbReference>
<evidence type="ECO:0000313" key="4">
    <source>
        <dbReference type="EMBL" id="KAH9330297.1"/>
    </source>
</evidence>
<accession>A0AA38GWD0</accession>
<evidence type="ECO:0008006" key="6">
    <source>
        <dbReference type="Google" id="ProtNLM"/>
    </source>
</evidence>
<dbReference type="PANTHER" id="PTHR21677">
    <property type="entry name" value="CRAMPED PROTEIN"/>
    <property type="match status" value="1"/>
</dbReference>
<keyword evidence="1" id="KW-0238">DNA-binding</keyword>
<evidence type="ECO:0000256" key="3">
    <source>
        <dbReference type="SAM" id="MobiDB-lite"/>
    </source>
</evidence>
<keyword evidence="2" id="KW-0539">Nucleus</keyword>
<reference evidence="4 5" key="1">
    <citation type="journal article" date="2021" name="Nat. Plants">
        <title>The Taxus genome provides insights into paclitaxel biosynthesis.</title>
        <authorList>
            <person name="Xiong X."/>
            <person name="Gou J."/>
            <person name="Liao Q."/>
            <person name="Li Y."/>
            <person name="Zhou Q."/>
            <person name="Bi G."/>
            <person name="Li C."/>
            <person name="Du R."/>
            <person name="Wang X."/>
            <person name="Sun T."/>
            <person name="Guo L."/>
            <person name="Liang H."/>
            <person name="Lu P."/>
            <person name="Wu Y."/>
            <person name="Zhang Z."/>
            <person name="Ro D.K."/>
            <person name="Shang Y."/>
            <person name="Huang S."/>
            <person name="Yan J."/>
        </authorList>
    </citation>
    <scope>NUCLEOTIDE SEQUENCE [LARGE SCALE GENOMIC DNA]</scope>
    <source>
        <strain evidence="4">Ta-2019</strain>
    </source>
</reference>
<dbReference type="GO" id="GO:0005634">
    <property type="term" value="C:nucleus"/>
    <property type="evidence" value="ECO:0007669"/>
    <property type="project" value="TreeGrafter"/>
</dbReference>
<dbReference type="GO" id="GO:0007389">
    <property type="term" value="P:pattern specification process"/>
    <property type="evidence" value="ECO:0007669"/>
    <property type="project" value="TreeGrafter"/>
</dbReference>
<evidence type="ECO:0000256" key="1">
    <source>
        <dbReference type="ARBA" id="ARBA00023125"/>
    </source>
</evidence>
<dbReference type="AlphaFoldDB" id="A0AA38GWD0"/>
<dbReference type="GO" id="GO:0003677">
    <property type="term" value="F:DNA binding"/>
    <property type="evidence" value="ECO:0007669"/>
    <property type="project" value="UniProtKB-KW"/>
</dbReference>
<organism evidence="4 5">
    <name type="scientific">Taxus chinensis</name>
    <name type="common">Chinese yew</name>
    <name type="synonym">Taxus wallichiana var. chinensis</name>
    <dbReference type="NCBI Taxonomy" id="29808"/>
    <lineage>
        <taxon>Eukaryota</taxon>
        <taxon>Viridiplantae</taxon>
        <taxon>Streptophyta</taxon>
        <taxon>Embryophyta</taxon>
        <taxon>Tracheophyta</taxon>
        <taxon>Spermatophyta</taxon>
        <taxon>Pinopsida</taxon>
        <taxon>Pinidae</taxon>
        <taxon>Conifers II</taxon>
        <taxon>Cupressales</taxon>
        <taxon>Taxaceae</taxon>
        <taxon>Taxus</taxon>
    </lineage>
</organism>
<feature type="compositionally biased region" description="Polar residues" evidence="3">
    <location>
        <begin position="86"/>
        <end position="103"/>
    </location>
</feature>
<evidence type="ECO:0000313" key="5">
    <source>
        <dbReference type="Proteomes" id="UP000824469"/>
    </source>
</evidence>
<dbReference type="OMA" id="PYNAQWK"/>
<dbReference type="InterPro" id="IPR055315">
    <property type="entry name" value="Cramped-like"/>
</dbReference>
<comment type="caution">
    <text evidence="4">The sequence shown here is derived from an EMBL/GenBank/DDBJ whole genome shotgun (WGS) entry which is preliminary data.</text>
</comment>
<feature type="region of interest" description="Disordered" evidence="3">
    <location>
        <begin position="35"/>
        <end position="67"/>
    </location>
</feature>
<feature type="region of interest" description="Disordered" evidence="3">
    <location>
        <begin position="162"/>
        <end position="188"/>
    </location>
</feature>
<name>A0AA38GWD0_TAXCH</name>
<sequence>WSLLEKYSCSASKLHLKPRRFKTFVTALAHALLKDQKKTKRKQPLQDNATPSATGEDPAGPTKAVVSDPESAKVLVGEAQSLQKLGSGKVSTVKRNGGQSTNRCRGETSKIKPYQRRRKATDGPVSSAAFKRWEKAASAGVTLVAEAAEHLERAALAEKSPVDQSVLPSPSTEQALPTVSKGTCLPKRRNGQRKANALKASVLQCAILQPLSQPIKNMDSFKTLVDCDNSELSGKADNGVKLKLQLFPIDEFTRKALEKDGLNPHLELTLKARKMISSVLQHLMQKWGHSSVALGELKLFPYNAQWKDLPNCQNWTLKDTAACAGDVYTALGSPTIFRLRYGWLSSRVLQESNGEPCQHPALSVFHQNDMTNKSMQSENNWNVKIRRLDVGRSEEMVALTNGENMSGSFGSGYCLKARQDGNLHKGTETELPCSDAGNPSFVCVL</sequence>
<dbReference type="GO" id="GO:0003682">
    <property type="term" value="F:chromatin binding"/>
    <property type="evidence" value="ECO:0007669"/>
    <property type="project" value="InterPro"/>
</dbReference>
<dbReference type="EMBL" id="JAHRHJ020000001">
    <property type="protein sequence ID" value="KAH9330297.1"/>
    <property type="molecule type" value="Genomic_DNA"/>
</dbReference>
<dbReference type="Proteomes" id="UP000824469">
    <property type="component" value="Unassembled WGS sequence"/>
</dbReference>
<gene>
    <name evidence="4" type="ORF">KI387_002405</name>
</gene>
<evidence type="ECO:0000256" key="2">
    <source>
        <dbReference type="ARBA" id="ARBA00023242"/>
    </source>
</evidence>
<protein>
    <recommendedName>
        <fullName evidence="6">TSL-kinase interacting protein 1</fullName>
    </recommendedName>
</protein>
<proteinExistence type="predicted"/>
<feature type="compositionally biased region" description="Polar residues" evidence="3">
    <location>
        <begin position="162"/>
        <end position="181"/>
    </location>
</feature>
<keyword evidence="5" id="KW-1185">Reference proteome</keyword>
<feature type="non-terminal residue" evidence="4">
    <location>
        <position position="445"/>
    </location>
</feature>
<feature type="region of interest" description="Disordered" evidence="3">
    <location>
        <begin position="86"/>
        <end position="126"/>
    </location>
</feature>